<dbReference type="PANTHER" id="PTHR46017">
    <property type="entry name" value="ALPHA-MANNOSIDASE 2C1"/>
    <property type="match status" value="1"/>
</dbReference>
<dbReference type="AlphaFoldDB" id="X1ERJ5"/>
<dbReference type="InterPro" id="IPR000602">
    <property type="entry name" value="Glyco_hydro_38_N"/>
</dbReference>
<evidence type="ECO:0000259" key="1">
    <source>
        <dbReference type="Pfam" id="PF01074"/>
    </source>
</evidence>
<dbReference type="GO" id="GO:0009313">
    <property type="term" value="P:oligosaccharide catabolic process"/>
    <property type="evidence" value="ECO:0007669"/>
    <property type="project" value="TreeGrafter"/>
</dbReference>
<dbReference type="PANTHER" id="PTHR46017:SF2">
    <property type="entry name" value="MANNOSYLGLYCERATE HYDROLASE"/>
    <property type="match status" value="1"/>
</dbReference>
<comment type="caution">
    <text evidence="2">The sequence shown here is derived from an EMBL/GenBank/DDBJ whole genome shotgun (WGS) entry which is preliminary data.</text>
</comment>
<accession>X1ERJ5</accession>
<dbReference type="GO" id="GO:0006013">
    <property type="term" value="P:mannose metabolic process"/>
    <property type="evidence" value="ECO:0007669"/>
    <property type="project" value="InterPro"/>
</dbReference>
<dbReference type="GO" id="GO:0004559">
    <property type="term" value="F:alpha-mannosidase activity"/>
    <property type="evidence" value="ECO:0007669"/>
    <property type="project" value="InterPro"/>
</dbReference>
<dbReference type="InterPro" id="IPR027291">
    <property type="entry name" value="Glyco_hydro_38_N_sf"/>
</dbReference>
<feature type="non-terminal residue" evidence="2">
    <location>
        <position position="291"/>
    </location>
</feature>
<evidence type="ECO:0000313" key="2">
    <source>
        <dbReference type="EMBL" id="GAH35202.1"/>
    </source>
</evidence>
<dbReference type="EMBL" id="BARU01009298">
    <property type="protein sequence ID" value="GAH35202.1"/>
    <property type="molecule type" value="Genomic_DNA"/>
</dbReference>
<name>X1ERJ5_9ZZZZ</name>
<protein>
    <recommendedName>
        <fullName evidence="1">Glycoside hydrolase family 38 N-terminal domain-containing protein</fullName>
    </recommendedName>
</protein>
<organism evidence="2">
    <name type="scientific">marine sediment metagenome</name>
    <dbReference type="NCBI Taxonomy" id="412755"/>
    <lineage>
        <taxon>unclassified sequences</taxon>
        <taxon>metagenomes</taxon>
        <taxon>ecological metagenomes</taxon>
    </lineage>
</organism>
<dbReference type="InterPro" id="IPR011330">
    <property type="entry name" value="Glyco_hydro/deAcase_b/a-brl"/>
</dbReference>
<reference evidence="2" key="1">
    <citation type="journal article" date="2014" name="Front. Microbiol.">
        <title>High frequency of phylogenetically diverse reductive dehalogenase-homologous genes in deep subseafloor sedimentary metagenomes.</title>
        <authorList>
            <person name="Kawai M."/>
            <person name="Futagami T."/>
            <person name="Toyoda A."/>
            <person name="Takaki Y."/>
            <person name="Nishi S."/>
            <person name="Hori S."/>
            <person name="Arai W."/>
            <person name="Tsubouchi T."/>
            <person name="Morono Y."/>
            <person name="Uchiyama I."/>
            <person name="Ito T."/>
            <person name="Fujiyama A."/>
            <person name="Inagaki F."/>
            <person name="Takami H."/>
        </authorList>
    </citation>
    <scope>NUCLEOTIDE SEQUENCE</scope>
    <source>
        <strain evidence="2">Expedition CK06-06</strain>
    </source>
</reference>
<dbReference type="Gene3D" id="3.20.110.10">
    <property type="entry name" value="Glycoside hydrolase 38, N terminal domain"/>
    <property type="match status" value="1"/>
</dbReference>
<feature type="domain" description="Glycoside hydrolase family 38 N-terminal" evidence="1">
    <location>
        <begin position="8"/>
        <end position="236"/>
    </location>
</feature>
<proteinExistence type="predicted"/>
<dbReference type="Pfam" id="PF01074">
    <property type="entry name" value="Glyco_hydro_38N"/>
    <property type="match status" value="1"/>
</dbReference>
<sequence>MMDKLLDILRSAPDYKNFTLDGQTIPIEDYLEVRPEFEDEIKKYVKERRLSIGPMYILPDEFLISGESLIRNLIIGHKIAKRFGRVMKAGYIPDPFGHIAQLPQILQGFEIPSIIFWRGFGNEFEENNLNIEFIWNSPGNSNSILGIFLKQSYGSVADLNLSKRSGKYKLALHKIKRVVSEFEKFTTTPYVLLNNGSDHYEAQSEIPEIVRQWNEMYPEKLLEQNDFEYYVDKVLSGNPQLKQFKGELRGGKYAHLLSGVFSARMWIKQRNTAIEYLYEKYTEPLSTIIWS</sequence>
<dbReference type="SUPFAM" id="SSF88713">
    <property type="entry name" value="Glycoside hydrolase/deacetylase"/>
    <property type="match status" value="1"/>
</dbReference>
<gene>
    <name evidence="2" type="ORF">S03H2_17973</name>
</gene>